<gene>
    <name evidence="2" type="ORF">B0A50_02433</name>
</gene>
<proteinExistence type="predicted"/>
<evidence type="ECO:0000256" key="1">
    <source>
        <dbReference type="SAM" id="Phobius"/>
    </source>
</evidence>
<reference evidence="2 3" key="1">
    <citation type="submission" date="2017-03" db="EMBL/GenBank/DDBJ databases">
        <title>Genomes of endolithic fungi from Antarctica.</title>
        <authorList>
            <person name="Coleine C."/>
            <person name="Masonjones S."/>
            <person name="Stajich J.E."/>
        </authorList>
    </citation>
    <scope>NUCLEOTIDE SEQUENCE [LARGE SCALE GENOMIC DNA]</scope>
    <source>
        <strain evidence="2 3">CCFEE 6315</strain>
    </source>
</reference>
<feature type="transmembrane region" description="Helical" evidence="1">
    <location>
        <begin position="116"/>
        <end position="139"/>
    </location>
</feature>
<keyword evidence="1" id="KW-1133">Transmembrane helix</keyword>
<evidence type="ECO:0000313" key="3">
    <source>
        <dbReference type="Proteomes" id="UP000308549"/>
    </source>
</evidence>
<comment type="caution">
    <text evidence="2">The sequence shown here is derived from an EMBL/GenBank/DDBJ whole genome shotgun (WGS) entry which is preliminary data.</text>
</comment>
<keyword evidence="1" id="KW-0812">Transmembrane</keyword>
<keyword evidence="3" id="KW-1185">Reference proteome</keyword>
<keyword evidence="1" id="KW-0472">Membrane</keyword>
<dbReference type="Proteomes" id="UP000308549">
    <property type="component" value="Unassembled WGS sequence"/>
</dbReference>
<evidence type="ECO:0000313" key="2">
    <source>
        <dbReference type="EMBL" id="TKA30713.1"/>
    </source>
</evidence>
<organism evidence="2 3">
    <name type="scientific">Salinomyces thailandicus</name>
    <dbReference type="NCBI Taxonomy" id="706561"/>
    <lineage>
        <taxon>Eukaryota</taxon>
        <taxon>Fungi</taxon>
        <taxon>Dikarya</taxon>
        <taxon>Ascomycota</taxon>
        <taxon>Pezizomycotina</taxon>
        <taxon>Dothideomycetes</taxon>
        <taxon>Dothideomycetidae</taxon>
        <taxon>Mycosphaerellales</taxon>
        <taxon>Teratosphaeriaceae</taxon>
        <taxon>Salinomyces</taxon>
    </lineage>
</organism>
<name>A0A4U0U6B0_9PEZI</name>
<accession>A0A4U0U6B0</accession>
<protein>
    <submittedName>
        <fullName evidence="2">Uncharacterized protein</fullName>
    </submittedName>
</protein>
<dbReference type="OrthoDB" id="61370at2759"/>
<dbReference type="EMBL" id="NAJL01000010">
    <property type="protein sequence ID" value="TKA30713.1"/>
    <property type="molecule type" value="Genomic_DNA"/>
</dbReference>
<dbReference type="AlphaFoldDB" id="A0A4U0U6B0"/>
<sequence>MRRIIYGVSLWVFLASAALTIASIALPNWITYTSPAIRKPIHVSYGLHKRCSSITGQCTDFPQYEDCVGEDRYFCSMWRSTGFLMNFSVVIELACIIAYITILVGGRASREAGWKVLSGLLGLAALGQMIAMALVAYLYDNDNRFFVGWELDKSWILCTVSWSVLTIDALSIVAAKFILPAEDDYELIEDPR</sequence>
<feature type="transmembrane region" description="Helical" evidence="1">
    <location>
        <begin position="83"/>
        <end position="104"/>
    </location>
</feature>